<keyword evidence="2" id="KW-1185">Reference proteome</keyword>
<dbReference type="EMBL" id="BMAV01007642">
    <property type="protein sequence ID" value="GFY50696.1"/>
    <property type="molecule type" value="Genomic_DNA"/>
</dbReference>
<dbReference type="AlphaFoldDB" id="A0A8X6XF93"/>
<protein>
    <submittedName>
        <fullName evidence="1">Uncharacterized protein</fullName>
    </submittedName>
</protein>
<feature type="non-terminal residue" evidence="1">
    <location>
        <position position="59"/>
    </location>
</feature>
<evidence type="ECO:0000313" key="2">
    <source>
        <dbReference type="Proteomes" id="UP000886998"/>
    </source>
</evidence>
<evidence type="ECO:0000313" key="1">
    <source>
        <dbReference type="EMBL" id="GFY50696.1"/>
    </source>
</evidence>
<accession>A0A8X6XF93</accession>
<dbReference type="Proteomes" id="UP000886998">
    <property type="component" value="Unassembled WGS sequence"/>
</dbReference>
<name>A0A8X6XF93_9ARAC</name>
<proteinExistence type="predicted"/>
<gene>
    <name evidence="1" type="ORF">TNIN_252511</name>
</gene>
<comment type="caution">
    <text evidence="1">The sequence shown here is derived from an EMBL/GenBank/DDBJ whole genome shotgun (WGS) entry which is preliminary data.</text>
</comment>
<sequence>MKQTIFASIQQRVKRYRFGIYKPGADLGESHLLLLSFQQAFWIPPAAATAHSNNNHELS</sequence>
<organism evidence="1 2">
    <name type="scientific">Trichonephila inaurata madagascariensis</name>
    <dbReference type="NCBI Taxonomy" id="2747483"/>
    <lineage>
        <taxon>Eukaryota</taxon>
        <taxon>Metazoa</taxon>
        <taxon>Ecdysozoa</taxon>
        <taxon>Arthropoda</taxon>
        <taxon>Chelicerata</taxon>
        <taxon>Arachnida</taxon>
        <taxon>Araneae</taxon>
        <taxon>Araneomorphae</taxon>
        <taxon>Entelegynae</taxon>
        <taxon>Araneoidea</taxon>
        <taxon>Nephilidae</taxon>
        <taxon>Trichonephila</taxon>
        <taxon>Trichonephila inaurata</taxon>
    </lineage>
</organism>
<reference evidence="1" key="1">
    <citation type="submission" date="2020-08" db="EMBL/GenBank/DDBJ databases">
        <title>Multicomponent nature underlies the extraordinary mechanical properties of spider dragline silk.</title>
        <authorList>
            <person name="Kono N."/>
            <person name="Nakamura H."/>
            <person name="Mori M."/>
            <person name="Yoshida Y."/>
            <person name="Ohtoshi R."/>
            <person name="Malay A.D."/>
            <person name="Moran D.A.P."/>
            <person name="Tomita M."/>
            <person name="Numata K."/>
            <person name="Arakawa K."/>
        </authorList>
    </citation>
    <scope>NUCLEOTIDE SEQUENCE</scope>
</reference>